<sequence>MVAEILIYIEGFSISLSASYTLYYRT</sequence>
<comment type="caution">
    <text evidence="2">The sequence shown here is derived from an EMBL/GenBank/DDBJ whole genome shotgun (WGS) entry which is preliminary data.</text>
</comment>
<accession>W1XMA8</accession>
<organism evidence="2">
    <name type="scientific">human gut metagenome</name>
    <dbReference type="NCBI Taxonomy" id="408170"/>
    <lineage>
        <taxon>unclassified sequences</taxon>
        <taxon>metagenomes</taxon>
        <taxon>organismal metagenomes</taxon>
    </lineage>
</organism>
<proteinExistence type="predicted"/>
<protein>
    <submittedName>
        <fullName evidence="2">Uncharacterized protein</fullName>
    </submittedName>
</protein>
<keyword evidence="1" id="KW-0812">Transmembrane</keyword>
<reference evidence="2" key="1">
    <citation type="submission" date="2013-12" db="EMBL/GenBank/DDBJ databases">
        <title>A Varibaculum cambriense genome reconstructed from a premature infant gut community with otherwise low bacterial novelty that shifts toward anaerobic metabolism during the third week of life.</title>
        <authorList>
            <person name="Brown C.T."/>
            <person name="Sharon I."/>
            <person name="Thomas B.C."/>
            <person name="Castelle C.J."/>
            <person name="Morowitz M.J."/>
            <person name="Banfield J.F."/>
        </authorList>
    </citation>
    <scope>NUCLEOTIDE SEQUENCE</scope>
</reference>
<gene>
    <name evidence="2" type="ORF">Q604_UNBC15525G0002</name>
</gene>
<dbReference type="AlphaFoldDB" id="W1XMA8"/>
<keyword evidence="1" id="KW-0472">Membrane</keyword>
<evidence type="ECO:0000256" key="1">
    <source>
        <dbReference type="SAM" id="Phobius"/>
    </source>
</evidence>
<feature type="non-terminal residue" evidence="2">
    <location>
        <position position="26"/>
    </location>
</feature>
<evidence type="ECO:0000313" key="2">
    <source>
        <dbReference type="EMBL" id="ETJ29954.1"/>
    </source>
</evidence>
<dbReference type="EMBL" id="AZMM01015525">
    <property type="protein sequence ID" value="ETJ29954.1"/>
    <property type="molecule type" value="Genomic_DNA"/>
</dbReference>
<name>W1XMA8_9ZZZZ</name>
<feature type="transmembrane region" description="Helical" evidence="1">
    <location>
        <begin position="6"/>
        <end position="24"/>
    </location>
</feature>
<keyword evidence="1" id="KW-1133">Transmembrane helix</keyword>